<reference evidence="1 2" key="1">
    <citation type="journal article" date="2015" name="Nature">
        <title>rRNA introns, odd ribosomes, and small enigmatic genomes across a large radiation of phyla.</title>
        <authorList>
            <person name="Brown C.T."/>
            <person name="Hug L.A."/>
            <person name="Thomas B.C."/>
            <person name="Sharon I."/>
            <person name="Castelle C.J."/>
            <person name="Singh A."/>
            <person name="Wilkins M.J."/>
            <person name="Williams K.H."/>
            <person name="Banfield J.F."/>
        </authorList>
    </citation>
    <scope>NUCLEOTIDE SEQUENCE [LARGE SCALE GENOMIC DNA]</scope>
</reference>
<dbReference type="GO" id="GO:0019441">
    <property type="term" value="P:L-tryptophan catabolic process to kynurenine"/>
    <property type="evidence" value="ECO:0007669"/>
    <property type="project" value="InterPro"/>
</dbReference>
<dbReference type="SUPFAM" id="SSF102198">
    <property type="entry name" value="Putative cyclase"/>
    <property type="match status" value="1"/>
</dbReference>
<evidence type="ECO:0000313" key="1">
    <source>
        <dbReference type="EMBL" id="KKU07678.1"/>
    </source>
</evidence>
<dbReference type="InterPro" id="IPR037175">
    <property type="entry name" value="KFase_sf"/>
</dbReference>
<comment type="caution">
    <text evidence="1">The sequence shown here is derived from an EMBL/GenBank/DDBJ whole genome shotgun (WGS) entry which is preliminary data.</text>
</comment>
<dbReference type="PANTHER" id="PTHR31118">
    <property type="entry name" value="CYCLASE-LIKE PROTEIN 2"/>
    <property type="match status" value="1"/>
</dbReference>
<protein>
    <submittedName>
        <fullName evidence="1">Cyclase family protein</fullName>
    </submittedName>
</protein>
<accession>A0A0G1PQI7</accession>
<proteinExistence type="predicted"/>
<dbReference type="EMBL" id="LCKX01000007">
    <property type="protein sequence ID" value="KKU07678.1"/>
    <property type="molecule type" value="Genomic_DNA"/>
</dbReference>
<sequence length="210" mass="23164">MRFIDLTHTFTAKMPIYPGDAVPQLQQIAHIEKDKLADHEVQTGMHVGTHIDGPMHIIEGGRKLSEIPIERFVGQGILIDTRGKSVIDETVVIAAEIPQGSIVLCLTGWSEKFGAAEYYTDFPRMTRGCALALIDHGVKIIGLDTPGPDDSPFPLHKLFLEKEILLIENLTHLDALLGVEAFEIYALPAKFETDSAPARVIARIVSIPRH</sequence>
<organism evidence="1 2">
    <name type="scientific">Candidatus Magasanikbacteria bacterium GW2011_GWA2_45_39</name>
    <dbReference type="NCBI Taxonomy" id="1619041"/>
    <lineage>
        <taxon>Bacteria</taxon>
        <taxon>Candidatus Magasanikiibacteriota</taxon>
    </lineage>
</organism>
<name>A0A0G1PQI7_9BACT</name>
<dbReference type="AlphaFoldDB" id="A0A0G1PQI7"/>
<evidence type="ECO:0000313" key="2">
    <source>
        <dbReference type="Proteomes" id="UP000033999"/>
    </source>
</evidence>
<dbReference type="Pfam" id="PF04199">
    <property type="entry name" value="Cyclase"/>
    <property type="match status" value="1"/>
</dbReference>
<dbReference type="GO" id="GO:0004061">
    <property type="term" value="F:arylformamidase activity"/>
    <property type="evidence" value="ECO:0007669"/>
    <property type="project" value="InterPro"/>
</dbReference>
<dbReference type="Gene3D" id="3.50.30.50">
    <property type="entry name" value="Putative cyclase"/>
    <property type="match status" value="1"/>
</dbReference>
<dbReference type="Proteomes" id="UP000033999">
    <property type="component" value="Unassembled WGS sequence"/>
</dbReference>
<dbReference type="InterPro" id="IPR007325">
    <property type="entry name" value="KFase/CYL"/>
</dbReference>
<dbReference type="PANTHER" id="PTHR31118:SF12">
    <property type="entry name" value="CYCLASE-LIKE PROTEIN 2"/>
    <property type="match status" value="1"/>
</dbReference>
<gene>
    <name evidence="1" type="ORF">UX10_C0007G0009</name>
</gene>